<dbReference type="PROSITE" id="PS00300">
    <property type="entry name" value="SRP54"/>
    <property type="match status" value="1"/>
</dbReference>
<feature type="region of interest" description="Disordered" evidence="10">
    <location>
        <begin position="128"/>
        <end position="185"/>
    </location>
</feature>
<dbReference type="SUPFAM" id="SSF50465">
    <property type="entry name" value="EF-Tu/eEF-1alpha/eIF2-gamma C-terminal domain"/>
    <property type="match status" value="1"/>
</dbReference>
<keyword evidence="6" id="KW-0256">Endoplasmic reticulum</keyword>
<keyword evidence="13" id="KW-1185">Reference proteome</keyword>
<dbReference type="PRINTS" id="PR00315">
    <property type="entry name" value="ELONGATNFCT"/>
</dbReference>
<dbReference type="SUPFAM" id="SSF52540">
    <property type="entry name" value="P-loop containing nucleoside triphosphate hydrolases"/>
    <property type="match status" value="2"/>
</dbReference>
<dbReference type="CDD" id="cd01883">
    <property type="entry name" value="EF1_alpha"/>
    <property type="match status" value="1"/>
</dbReference>
<dbReference type="EMBL" id="LHPG02000010">
    <property type="protein sequence ID" value="PRW51008.1"/>
    <property type="molecule type" value="Genomic_DNA"/>
</dbReference>
<feature type="region of interest" description="Disordered" evidence="10">
    <location>
        <begin position="717"/>
        <end position="740"/>
    </location>
</feature>
<dbReference type="InterPro" id="IPR009001">
    <property type="entry name" value="Transl_elong_EF1A/Init_IF2_C"/>
</dbReference>
<evidence type="ECO:0000313" key="12">
    <source>
        <dbReference type="EMBL" id="PRW51008.1"/>
    </source>
</evidence>
<dbReference type="InterPro" id="IPR027417">
    <property type="entry name" value="P-loop_NTPase"/>
</dbReference>
<dbReference type="CDD" id="cd14826">
    <property type="entry name" value="SR_alpha_SRX"/>
    <property type="match status" value="1"/>
</dbReference>
<proteinExistence type="inferred from homology"/>
<evidence type="ECO:0000256" key="2">
    <source>
        <dbReference type="ARBA" id="ARBA00004397"/>
    </source>
</evidence>
<comment type="caution">
    <text evidence="12">The sequence shown here is derived from an EMBL/GenBank/DDBJ whole genome shotgun (WGS) entry which is preliminary data.</text>
</comment>
<dbReference type="InterPro" id="IPR000897">
    <property type="entry name" value="SRP54_GTPase_dom"/>
</dbReference>
<feature type="compositionally biased region" description="Basic and acidic residues" evidence="10">
    <location>
        <begin position="249"/>
        <end position="258"/>
    </location>
</feature>
<dbReference type="Pfam" id="PF22594">
    <property type="entry name" value="GTP-eEF1A_C"/>
    <property type="match status" value="1"/>
</dbReference>
<comment type="subcellular location">
    <subcellularLocation>
        <location evidence="2">Endoplasmic reticulum membrane</location>
        <topology evidence="2">Peripheral membrane protein</topology>
        <orientation evidence="2">Cytoplasmic side</orientation>
    </subcellularLocation>
</comment>
<dbReference type="Gene3D" id="3.30.450.60">
    <property type="match status" value="1"/>
</dbReference>
<dbReference type="Pfam" id="PF00009">
    <property type="entry name" value="GTP_EFTU"/>
    <property type="match status" value="1"/>
</dbReference>
<keyword evidence="12" id="KW-0648">Protein biosynthesis</keyword>
<evidence type="ECO:0000256" key="3">
    <source>
        <dbReference type="ARBA" id="ARBA00007249"/>
    </source>
</evidence>
<dbReference type="GO" id="GO:0005525">
    <property type="term" value="F:GTP binding"/>
    <property type="evidence" value="ECO:0007669"/>
    <property type="project" value="UniProtKB-KW"/>
</dbReference>
<dbReference type="FunFam" id="2.40.30.10:FF:000115">
    <property type="entry name" value="Eukaryotic translation elongation factor 1 alpha"/>
    <property type="match status" value="1"/>
</dbReference>
<reference evidence="12 13" key="1">
    <citation type="journal article" date="2018" name="Plant J.">
        <title>Genome sequences of Chlorella sorokiniana UTEX 1602 and Micractinium conductrix SAG 241.80: implications to maltose excretion by a green alga.</title>
        <authorList>
            <person name="Arriola M.B."/>
            <person name="Velmurugan N."/>
            <person name="Zhang Y."/>
            <person name="Plunkett M.H."/>
            <person name="Hondzo H."/>
            <person name="Barney B.M."/>
        </authorList>
    </citation>
    <scope>NUCLEOTIDE SEQUENCE [LARGE SCALE GENOMIC DNA]</scope>
    <source>
        <strain evidence="13">UTEX 1602</strain>
    </source>
</reference>
<evidence type="ECO:0000256" key="4">
    <source>
        <dbReference type="ARBA" id="ARBA00008531"/>
    </source>
</evidence>
<dbReference type="FunFam" id="2.40.30.10:FF:000159">
    <property type="entry name" value="Translation elongation factor alpha"/>
    <property type="match status" value="1"/>
</dbReference>
<dbReference type="InterPro" id="IPR054696">
    <property type="entry name" value="GTP-eEF1A_C"/>
</dbReference>
<dbReference type="SUPFAM" id="SSF47364">
    <property type="entry name" value="Domain of the SRP/SRP receptor G-proteins"/>
    <property type="match status" value="1"/>
</dbReference>
<feature type="compositionally biased region" description="Low complexity" evidence="10">
    <location>
        <begin position="131"/>
        <end position="163"/>
    </location>
</feature>
<dbReference type="SMART" id="SM00382">
    <property type="entry name" value="AAA"/>
    <property type="match status" value="1"/>
</dbReference>
<dbReference type="Proteomes" id="UP000239899">
    <property type="component" value="Unassembled WGS sequence"/>
</dbReference>
<feature type="domain" description="Tr-type G" evidence="11">
    <location>
        <begin position="751"/>
        <end position="998"/>
    </location>
</feature>
<dbReference type="Pfam" id="PF02881">
    <property type="entry name" value="SRP54_N"/>
    <property type="match status" value="1"/>
</dbReference>
<evidence type="ECO:0000256" key="6">
    <source>
        <dbReference type="ARBA" id="ARBA00022824"/>
    </source>
</evidence>
<dbReference type="GO" id="GO:0005785">
    <property type="term" value="C:signal recognition particle receptor complex"/>
    <property type="evidence" value="ECO:0007669"/>
    <property type="project" value="InterPro"/>
</dbReference>
<dbReference type="PROSITE" id="PS00301">
    <property type="entry name" value="G_TR_1"/>
    <property type="match status" value="1"/>
</dbReference>
<evidence type="ECO:0000256" key="7">
    <source>
        <dbReference type="ARBA" id="ARBA00023134"/>
    </source>
</evidence>
<name>A0A2P6TNV4_CHLSO</name>
<keyword evidence="12" id="KW-0251">Elongation factor</keyword>
<sequence length="1210" mass="128976">MLDYFCVFTKGGTLLWALSFVGSLKGDPINTLIRACLLEERAAQSSFDYIIPSGGAYALKWSLNNGLGLVFVAVYQKALKLLYVDELLERVNKSFSPRFKPGVYEYPEFDATFQRLLKDCEEKAELAKRPSAAALAQQGGASSRRSSEAALGRSNGRSSGSSEGSEEESDESADTREPAAAARAGGAAGAAAANGAAAMVSSGAEASSGSGSDGEAAGSGSGGEFVPNLNKLKKLGKRAGPGGKVHRAAAAEKEEKKKAAPVKKGKQARVWGDAPSGKEDAALDFTDGTPAEAATVAADFKQKSLIDVDEDISYDDEEEEEEATAAAPKKGGLLSSFVRSIGVNVVGTQALSRADIAPALETLKKKLMERNVAEEIADKVIESVSTSLEGQKLASFTRVSTAVQQAVEEALTRILTPKRSIDVLREVKAAQAKGRPYIITFVGVNGVGKSTNLAKVCYWLLQNGVKVMIAACDTFRSGAVEQLKTHCARLQVPLYERGYEKDPAKVAFEAAKAAQRAGIDVLLVDTAGRMQDNEPLMRALSNLINLNQPDLVLFVGEALVGNDAVDQLTKFNQRLADLCPDPSQRHLIDGIVLTKFDTIDDKVGAALSMVYTSGAPIMFVGCGQTYVDLKKLHVKSVVKSLLKAMGDKQRPAERTRSAQLWEEEASREINSGMAGPASSTAPVVNTGAASAAGAIGSGSGDSLGLLAARRAFHGGAPGEVAGAGERSRQAGGAAGVELASSTQPGTMAEGKAHLSIVICGHVDSGKSTTTGRLLFELGGIPERELEKLKEEAAALGKSSFAFAFYMDRQKEERERGVTISCTTKEFFTDNFHYTIIDAPGHRDFIKNMISGAAQADVCLLMVPADGNFTTAIQKGDHKAGEIQGQTRQHARLLNLLGVKQLIVGVNKMDSDTAGYKEERYNEIKDEMKHMLVRVGWKPDFVEKSVPVLPISGWMGDNLIKKTENMGWWKGVDAVAADNSTVHIDTLLDALNNYVKVPERKLDAPLRLPISGIYKIKGVGDVLAGRVEQGIVKPGDEVIFMPTHTAANKCEGKVFTVEMHHKRVDKAGPGDNVGMNIKGLDKGNMPRTGDVMILKSDATLKQVKDFTAQIQTLDIPGEVKAGYSPIGFVRCGRSACRITGINWKVGKETGGKKLEAPHSLKANEMAEVVFEPCQPLVVDSFKNCEGLSRIAFLDGNTAVMLGKVVKTTAKA</sequence>
<dbReference type="GO" id="GO:0006886">
    <property type="term" value="P:intracellular protein transport"/>
    <property type="evidence" value="ECO:0007669"/>
    <property type="project" value="InterPro"/>
</dbReference>
<comment type="similarity">
    <text evidence="3">Belongs to the TRAFAC class translation factor GTPase superfamily. Classic translation factor GTPase family. EF-Tu/EF-1A subfamily.</text>
</comment>
<dbReference type="STRING" id="3076.A0A2P6TNV4"/>
<dbReference type="InterPro" id="IPR011012">
    <property type="entry name" value="Longin-like_dom_sf"/>
</dbReference>
<dbReference type="GO" id="GO:0003924">
    <property type="term" value="F:GTPase activity"/>
    <property type="evidence" value="ECO:0007669"/>
    <property type="project" value="InterPro"/>
</dbReference>
<dbReference type="InterPro" id="IPR009000">
    <property type="entry name" value="Transl_B-barrel_sf"/>
</dbReference>
<evidence type="ECO:0000313" key="13">
    <source>
        <dbReference type="Proteomes" id="UP000239899"/>
    </source>
</evidence>
<dbReference type="FunFam" id="3.40.50.300:FF:002868">
    <property type="entry name" value="Eukaryotic translation elongation factor 1 alpha 2"/>
    <property type="match status" value="1"/>
</dbReference>
<dbReference type="InterPro" id="IPR013822">
    <property type="entry name" value="Signal_recog_particl_SRP54_hlx"/>
</dbReference>
<evidence type="ECO:0000256" key="5">
    <source>
        <dbReference type="ARBA" id="ARBA00022741"/>
    </source>
</evidence>
<organism evidence="12 13">
    <name type="scientific">Chlorella sorokiniana</name>
    <name type="common">Freshwater green alga</name>
    <dbReference type="NCBI Taxonomy" id="3076"/>
    <lineage>
        <taxon>Eukaryota</taxon>
        <taxon>Viridiplantae</taxon>
        <taxon>Chlorophyta</taxon>
        <taxon>core chlorophytes</taxon>
        <taxon>Trebouxiophyceae</taxon>
        <taxon>Chlorellales</taxon>
        <taxon>Chlorellaceae</taxon>
        <taxon>Chlorella clade</taxon>
        <taxon>Chlorella</taxon>
    </lineage>
</organism>
<dbReference type="InterPro" id="IPR004161">
    <property type="entry name" value="EFTu-like_2"/>
</dbReference>
<keyword evidence="8" id="KW-0472">Membrane</keyword>
<feature type="region of interest" description="Disordered" evidence="10">
    <location>
        <begin position="645"/>
        <end position="680"/>
    </location>
</feature>
<dbReference type="Gene3D" id="1.20.120.140">
    <property type="entry name" value="Signal recognition particle SRP54, nucleotide-binding domain"/>
    <property type="match status" value="1"/>
</dbReference>
<dbReference type="PANTHER" id="PTHR43134">
    <property type="entry name" value="SIGNAL RECOGNITION PARTICLE RECEPTOR SUBUNIT ALPHA"/>
    <property type="match status" value="1"/>
</dbReference>
<dbReference type="OrthoDB" id="1494688at2759"/>
<dbReference type="Gene3D" id="2.40.30.10">
    <property type="entry name" value="Translation factors"/>
    <property type="match status" value="2"/>
</dbReference>
<dbReference type="SUPFAM" id="SSF50447">
    <property type="entry name" value="Translation proteins"/>
    <property type="match status" value="1"/>
</dbReference>
<dbReference type="Gene3D" id="3.40.50.300">
    <property type="entry name" value="P-loop containing nucleotide triphosphate hydrolases"/>
    <property type="match status" value="2"/>
</dbReference>
<evidence type="ECO:0000256" key="8">
    <source>
        <dbReference type="ARBA" id="ARBA00023136"/>
    </source>
</evidence>
<comment type="similarity">
    <text evidence="4">Belongs to the GTP-binding SRP family.</text>
</comment>
<dbReference type="GO" id="GO:0006614">
    <property type="term" value="P:SRP-dependent cotranslational protein targeting to membrane"/>
    <property type="evidence" value="ECO:0007669"/>
    <property type="project" value="InterPro"/>
</dbReference>
<dbReference type="Pfam" id="PF00448">
    <property type="entry name" value="SRP54"/>
    <property type="match status" value="1"/>
</dbReference>
<dbReference type="InterPro" id="IPR042101">
    <property type="entry name" value="SRP54_N_sf"/>
</dbReference>
<dbReference type="InterPro" id="IPR000795">
    <property type="entry name" value="T_Tr_GTP-bd_dom"/>
</dbReference>
<dbReference type="GO" id="GO:0005047">
    <property type="term" value="F:signal recognition particle binding"/>
    <property type="evidence" value="ECO:0007669"/>
    <property type="project" value="InterPro"/>
</dbReference>
<evidence type="ECO:0000256" key="1">
    <source>
        <dbReference type="ARBA" id="ARBA00003982"/>
    </source>
</evidence>
<dbReference type="InterPro" id="IPR031157">
    <property type="entry name" value="G_TR_CS"/>
</dbReference>
<protein>
    <submittedName>
        <fullName evidence="12">Eukaryotic translation elongation factor 1 alpha 2</fullName>
    </submittedName>
</protein>
<keyword evidence="7" id="KW-0342">GTP-binding</keyword>
<keyword evidence="9" id="KW-0675">Receptor</keyword>
<dbReference type="SMART" id="SM00962">
    <property type="entry name" value="SRP54"/>
    <property type="match status" value="1"/>
</dbReference>
<dbReference type="GO" id="GO:0003746">
    <property type="term" value="F:translation elongation factor activity"/>
    <property type="evidence" value="ECO:0007669"/>
    <property type="project" value="UniProtKB-KW"/>
</dbReference>
<dbReference type="AlphaFoldDB" id="A0A2P6TNV4"/>
<gene>
    <name evidence="12" type="ORF">C2E21_5643</name>
</gene>
<evidence type="ECO:0000256" key="10">
    <source>
        <dbReference type="SAM" id="MobiDB-lite"/>
    </source>
</evidence>
<dbReference type="SUPFAM" id="SSF64356">
    <property type="entry name" value="SNARE-like"/>
    <property type="match status" value="1"/>
</dbReference>
<dbReference type="Pfam" id="PF03144">
    <property type="entry name" value="GTP_EFTU_D2"/>
    <property type="match status" value="1"/>
</dbReference>
<dbReference type="CDD" id="cd17876">
    <property type="entry name" value="SRalpha_C"/>
    <property type="match status" value="1"/>
</dbReference>
<feature type="compositionally biased region" description="Basic and acidic residues" evidence="10">
    <location>
        <begin position="645"/>
        <end position="656"/>
    </location>
</feature>
<dbReference type="FunFam" id="3.40.50.300:FF:000188">
    <property type="entry name" value="signal recognition particle receptor subunit alpha"/>
    <property type="match status" value="1"/>
</dbReference>
<dbReference type="CDD" id="cd03693">
    <property type="entry name" value="EF1_alpha_II"/>
    <property type="match status" value="1"/>
</dbReference>
<dbReference type="PANTHER" id="PTHR43134:SF1">
    <property type="entry name" value="SIGNAL RECOGNITION PARTICLE RECEPTOR SUBUNIT ALPHA"/>
    <property type="match status" value="1"/>
</dbReference>
<keyword evidence="5" id="KW-0547">Nucleotide-binding</keyword>
<accession>A0A2P6TNV4</accession>
<dbReference type="SMART" id="SM00963">
    <property type="entry name" value="SRP54_N"/>
    <property type="match status" value="1"/>
</dbReference>
<comment type="function">
    <text evidence="1">This protein promotes the GTP-dependent binding of aminoacyl-tRNA to the A-site of ribosomes during protein biosynthesis.</text>
</comment>
<dbReference type="CDD" id="cd03705">
    <property type="entry name" value="EF1_alpha_III"/>
    <property type="match status" value="1"/>
</dbReference>
<dbReference type="Pfam" id="PF04086">
    <property type="entry name" value="SRP-alpha_N"/>
    <property type="match status" value="1"/>
</dbReference>
<feature type="region of interest" description="Disordered" evidence="10">
    <location>
        <begin position="203"/>
        <end position="275"/>
    </location>
</feature>
<dbReference type="InterPro" id="IPR003593">
    <property type="entry name" value="AAA+_ATPase"/>
</dbReference>
<dbReference type="PROSITE" id="PS51722">
    <property type="entry name" value="G_TR_2"/>
    <property type="match status" value="1"/>
</dbReference>
<feature type="compositionally biased region" description="Low complexity" evidence="10">
    <location>
        <begin position="203"/>
        <end position="216"/>
    </location>
</feature>
<dbReference type="InterPro" id="IPR007222">
    <property type="entry name" value="Sig_recog_particle_rcpt_asu_N"/>
</dbReference>
<dbReference type="InterPro" id="IPR036225">
    <property type="entry name" value="SRP/SRP_N"/>
</dbReference>
<evidence type="ECO:0000259" key="11">
    <source>
        <dbReference type="PROSITE" id="PS51722"/>
    </source>
</evidence>
<evidence type="ECO:0000256" key="9">
    <source>
        <dbReference type="ARBA" id="ARBA00023170"/>
    </source>
</evidence>